<organism evidence="1 2">
    <name type="scientific">Actinopolyspora mzabensis</name>
    <dbReference type="NCBI Taxonomy" id="995066"/>
    <lineage>
        <taxon>Bacteria</taxon>
        <taxon>Bacillati</taxon>
        <taxon>Actinomycetota</taxon>
        <taxon>Actinomycetes</taxon>
        <taxon>Actinopolysporales</taxon>
        <taxon>Actinopolysporaceae</taxon>
        <taxon>Actinopolyspora</taxon>
    </lineage>
</organism>
<dbReference type="PANTHER" id="PTHR43657:SF1">
    <property type="entry name" value="ALTERED INHERITANCE OF MITOCHONDRIA PROTEIN 24, MITOCHONDRIAL"/>
    <property type="match status" value="1"/>
</dbReference>
<dbReference type="OrthoDB" id="9779518at2"/>
<dbReference type="AlphaFoldDB" id="A0A1G9C6B3"/>
<evidence type="ECO:0000313" key="2">
    <source>
        <dbReference type="Proteomes" id="UP000199213"/>
    </source>
</evidence>
<evidence type="ECO:0000313" key="1">
    <source>
        <dbReference type="EMBL" id="SDK47228.1"/>
    </source>
</evidence>
<gene>
    <name evidence="1" type="ORF">SAMN04487820_108142</name>
</gene>
<keyword evidence="2" id="KW-1185">Reference proteome</keyword>
<sequence>MQVRSRHQSSFGVARLVLGAGEVARTGCEAMATSYGVASTRAARRGGIRALVGDSMPESAYSAGPQGGWVDVAPTLPGDVHTIELDGNNAWCIARESWLAAAGTVRLDTRWQGFQPLFGGRPGFLAHATGQGQLVLACCGALDVHDLRAGEFVTIDTGHLVAYVDTVQSRLRQLESGRAQSLRTGAGLVFDFAGPGRVVAQTRNPRRLSSWLHSTSGH</sequence>
<dbReference type="SUPFAM" id="SSF51219">
    <property type="entry name" value="TRAP-like"/>
    <property type="match status" value="1"/>
</dbReference>
<dbReference type="EMBL" id="FNFM01000008">
    <property type="protein sequence ID" value="SDK47228.1"/>
    <property type="molecule type" value="Genomic_DNA"/>
</dbReference>
<name>A0A1G9C6B3_ACTMZ</name>
<protein>
    <submittedName>
        <fullName evidence="1">TIGR00266 family protein</fullName>
    </submittedName>
</protein>
<dbReference type="InterPro" id="IPR016031">
    <property type="entry name" value="Trp_RNA-bd_attenuator-like_dom"/>
</dbReference>
<dbReference type="Proteomes" id="UP000199213">
    <property type="component" value="Unassembled WGS sequence"/>
</dbReference>
<dbReference type="PANTHER" id="PTHR43657">
    <property type="entry name" value="TRYPTOPHAN RNA-BINDING ATTENUATOR PROTEIN-LIKE PROTEIN"/>
    <property type="match status" value="1"/>
</dbReference>
<proteinExistence type="predicted"/>
<dbReference type="RefSeq" id="WP_092629230.1">
    <property type="nucleotide sequence ID" value="NZ_FNFM01000008.1"/>
</dbReference>
<dbReference type="Gene3D" id="3.60.160.10">
    <property type="entry name" value="Mitochondrial biogenesis AIM24"/>
    <property type="match status" value="1"/>
</dbReference>
<dbReference type="Pfam" id="PF01987">
    <property type="entry name" value="AIM24"/>
    <property type="match status" value="1"/>
</dbReference>
<reference evidence="2" key="1">
    <citation type="submission" date="2016-10" db="EMBL/GenBank/DDBJ databases">
        <authorList>
            <person name="Varghese N."/>
            <person name="Submissions S."/>
        </authorList>
    </citation>
    <scope>NUCLEOTIDE SEQUENCE [LARGE SCALE GENOMIC DNA]</scope>
    <source>
        <strain evidence="2">DSM 45460</strain>
    </source>
</reference>
<accession>A0A1G9C6B3</accession>
<dbReference type="InterPro" id="IPR002838">
    <property type="entry name" value="AIM24"/>
</dbReference>
<dbReference type="InterPro" id="IPR036983">
    <property type="entry name" value="AIM24_sf"/>
</dbReference>